<reference evidence="2" key="1">
    <citation type="journal article" date="2021" name="bioRxiv">
        <title>Whole Genome Assembly and Annotation of Northern Wild Rice, Zizania palustris L., Supports a Whole Genome Duplication in the Zizania Genus.</title>
        <authorList>
            <person name="Haas M."/>
            <person name="Kono T."/>
            <person name="Macchietto M."/>
            <person name="Millas R."/>
            <person name="McGilp L."/>
            <person name="Shao M."/>
            <person name="Duquette J."/>
            <person name="Hirsch C.N."/>
            <person name="Kimball J."/>
        </authorList>
    </citation>
    <scope>NUCLEOTIDE SEQUENCE</scope>
    <source>
        <tissue evidence="2">Fresh leaf tissue</tissue>
    </source>
</reference>
<gene>
    <name evidence="2" type="ORF">GUJ93_ZPchr0007g4079</name>
</gene>
<dbReference type="AlphaFoldDB" id="A0A8J5SSR0"/>
<sequence length="88" mass="9610">MVERRRIWVHRSWKRVVRGGAGVVRGAERGREPCHQLRASGWMPGYGSRPLQEEGTASVAPEEKGTAAGREGGRTAPAASGERRAARF</sequence>
<organism evidence="2 3">
    <name type="scientific">Zizania palustris</name>
    <name type="common">Northern wild rice</name>
    <dbReference type="NCBI Taxonomy" id="103762"/>
    <lineage>
        <taxon>Eukaryota</taxon>
        <taxon>Viridiplantae</taxon>
        <taxon>Streptophyta</taxon>
        <taxon>Embryophyta</taxon>
        <taxon>Tracheophyta</taxon>
        <taxon>Spermatophyta</taxon>
        <taxon>Magnoliopsida</taxon>
        <taxon>Liliopsida</taxon>
        <taxon>Poales</taxon>
        <taxon>Poaceae</taxon>
        <taxon>BOP clade</taxon>
        <taxon>Oryzoideae</taxon>
        <taxon>Oryzeae</taxon>
        <taxon>Zizaniinae</taxon>
        <taxon>Zizania</taxon>
    </lineage>
</organism>
<keyword evidence="3" id="KW-1185">Reference proteome</keyword>
<name>A0A8J5SSR0_ZIZPA</name>
<evidence type="ECO:0000256" key="1">
    <source>
        <dbReference type="SAM" id="MobiDB-lite"/>
    </source>
</evidence>
<reference evidence="2" key="2">
    <citation type="submission" date="2021-02" db="EMBL/GenBank/DDBJ databases">
        <authorList>
            <person name="Kimball J.A."/>
            <person name="Haas M.W."/>
            <person name="Macchietto M."/>
            <person name="Kono T."/>
            <person name="Duquette J."/>
            <person name="Shao M."/>
        </authorList>
    </citation>
    <scope>NUCLEOTIDE SEQUENCE</scope>
    <source>
        <tissue evidence="2">Fresh leaf tissue</tissue>
    </source>
</reference>
<dbReference type="Proteomes" id="UP000729402">
    <property type="component" value="Unassembled WGS sequence"/>
</dbReference>
<feature type="compositionally biased region" description="Low complexity" evidence="1">
    <location>
        <begin position="66"/>
        <end position="79"/>
    </location>
</feature>
<accession>A0A8J5SSR0</accession>
<comment type="caution">
    <text evidence="2">The sequence shown here is derived from an EMBL/GenBank/DDBJ whole genome shotgun (WGS) entry which is preliminary data.</text>
</comment>
<dbReference type="EMBL" id="JAAALK010000282">
    <property type="protein sequence ID" value="KAG8081026.1"/>
    <property type="molecule type" value="Genomic_DNA"/>
</dbReference>
<feature type="region of interest" description="Disordered" evidence="1">
    <location>
        <begin position="41"/>
        <end position="88"/>
    </location>
</feature>
<evidence type="ECO:0000313" key="3">
    <source>
        <dbReference type="Proteomes" id="UP000729402"/>
    </source>
</evidence>
<proteinExistence type="predicted"/>
<evidence type="ECO:0000313" key="2">
    <source>
        <dbReference type="EMBL" id="KAG8081026.1"/>
    </source>
</evidence>
<protein>
    <submittedName>
        <fullName evidence="2">Uncharacterized protein</fullName>
    </submittedName>
</protein>